<dbReference type="EMBL" id="JAODUP010000241">
    <property type="protein sequence ID" value="KAK2155414.1"/>
    <property type="molecule type" value="Genomic_DNA"/>
</dbReference>
<sequence>MRLQYGNGGVLAMGLLCGNECRLNIRRNVVICVYGVQQVLQANICSHITHVSSHVSSPSLLVYSKRFTNTPHICYCIASIYYQYTPSTFPQQAKHDATVEQTWYHRTTNM</sequence>
<accession>A0AAD9JLR5</accession>
<name>A0AAD9JLR5_9ANNE</name>
<gene>
    <name evidence="1" type="ORF">LSH36_241g06000</name>
</gene>
<comment type="caution">
    <text evidence="1">The sequence shown here is derived from an EMBL/GenBank/DDBJ whole genome shotgun (WGS) entry which is preliminary data.</text>
</comment>
<dbReference type="Proteomes" id="UP001208570">
    <property type="component" value="Unassembled WGS sequence"/>
</dbReference>
<organism evidence="1 2">
    <name type="scientific">Paralvinella palmiformis</name>
    <dbReference type="NCBI Taxonomy" id="53620"/>
    <lineage>
        <taxon>Eukaryota</taxon>
        <taxon>Metazoa</taxon>
        <taxon>Spiralia</taxon>
        <taxon>Lophotrochozoa</taxon>
        <taxon>Annelida</taxon>
        <taxon>Polychaeta</taxon>
        <taxon>Sedentaria</taxon>
        <taxon>Canalipalpata</taxon>
        <taxon>Terebellida</taxon>
        <taxon>Terebelliformia</taxon>
        <taxon>Alvinellidae</taxon>
        <taxon>Paralvinella</taxon>
    </lineage>
</organism>
<reference evidence="1" key="1">
    <citation type="journal article" date="2023" name="Mol. Biol. Evol.">
        <title>Third-Generation Sequencing Reveals the Adaptive Role of the Epigenome in Three Deep-Sea Polychaetes.</title>
        <authorList>
            <person name="Perez M."/>
            <person name="Aroh O."/>
            <person name="Sun Y."/>
            <person name="Lan Y."/>
            <person name="Juniper S.K."/>
            <person name="Young C.R."/>
            <person name="Angers B."/>
            <person name="Qian P.Y."/>
        </authorList>
    </citation>
    <scope>NUCLEOTIDE SEQUENCE</scope>
    <source>
        <strain evidence="1">P08H-3</strain>
    </source>
</reference>
<evidence type="ECO:0000313" key="2">
    <source>
        <dbReference type="Proteomes" id="UP001208570"/>
    </source>
</evidence>
<keyword evidence="2" id="KW-1185">Reference proteome</keyword>
<proteinExistence type="predicted"/>
<protein>
    <submittedName>
        <fullName evidence="1">Uncharacterized protein</fullName>
    </submittedName>
</protein>
<dbReference type="AlphaFoldDB" id="A0AAD9JLR5"/>
<evidence type="ECO:0000313" key="1">
    <source>
        <dbReference type="EMBL" id="KAK2155414.1"/>
    </source>
</evidence>